<dbReference type="EMBL" id="JBBPBN010000030">
    <property type="protein sequence ID" value="KAK9005795.1"/>
    <property type="molecule type" value="Genomic_DNA"/>
</dbReference>
<dbReference type="Proteomes" id="UP001396334">
    <property type="component" value="Unassembled WGS sequence"/>
</dbReference>
<comment type="caution">
    <text evidence="1">The sequence shown here is derived from an EMBL/GenBank/DDBJ whole genome shotgun (WGS) entry which is preliminary data.</text>
</comment>
<protein>
    <submittedName>
        <fullName evidence="1">Uncharacterized protein</fullName>
    </submittedName>
</protein>
<sequence>MLAAKAFGERSYPCYVSCFVIEVPPSFFLAPETSVGASLSLHCVKRFSTFPWHILVYEGVPLRAYSMGWLEI</sequence>
<evidence type="ECO:0000313" key="2">
    <source>
        <dbReference type="Proteomes" id="UP001396334"/>
    </source>
</evidence>
<evidence type="ECO:0000313" key="1">
    <source>
        <dbReference type="EMBL" id="KAK9005795.1"/>
    </source>
</evidence>
<gene>
    <name evidence="1" type="ORF">V6N11_043215</name>
</gene>
<accession>A0ABR2QZ31</accession>
<name>A0ABR2QZ31_9ROSI</name>
<proteinExistence type="predicted"/>
<keyword evidence="2" id="KW-1185">Reference proteome</keyword>
<reference evidence="1 2" key="1">
    <citation type="journal article" date="2024" name="G3 (Bethesda)">
        <title>Genome assembly of Hibiscus sabdariffa L. provides insights into metabolisms of medicinal natural products.</title>
        <authorList>
            <person name="Kim T."/>
        </authorList>
    </citation>
    <scope>NUCLEOTIDE SEQUENCE [LARGE SCALE GENOMIC DNA]</scope>
    <source>
        <strain evidence="1">TK-2024</strain>
        <tissue evidence="1">Old leaves</tissue>
    </source>
</reference>
<organism evidence="1 2">
    <name type="scientific">Hibiscus sabdariffa</name>
    <name type="common">roselle</name>
    <dbReference type="NCBI Taxonomy" id="183260"/>
    <lineage>
        <taxon>Eukaryota</taxon>
        <taxon>Viridiplantae</taxon>
        <taxon>Streptophyta</taxon>
        <taxon>Embryophyta</taxon>
        <taxon>Tracheophyta</taxon>
        <taxon>Spermatophyta</taxon>
        <taxon>Magnoliopsida</taxon>
        <taxon>eudicotyledons</taxon>
        <taxon>Gunneridae</taxon>
        <taxon>Pentapetalae</taxon>
        <taxon>rosids</taxon>
        <taxon>malvids</taxon>
        <taxon>Malvales</taxon>
        <taxon>Malvaceae</taxon>
        <taxon>Malvoideae</taxon>
        <taxon>Hibiscus</taxon>
    </lineage>
</organism>